<keyword evidence="6 9" id="KW-0472">Membrane</keyword>
<feature type="transmembrane region" description="Helical" evidence="9">
    <location>
        <begin position="491"/>
        <end position="509"/>
    </location>
</feature>
<dbReference type="GO" id="GO:0016020">
    <property type="term" value="C:membrane"/>
    <property type="evidence" value="ECO:0007669"/>
    <property type="project" value="UniProtKB-SubCell"/>
</dbReference>
<feature type="transmembrane region" description="Helical" evidence="9">
    <location>
        <begin position="70"/>
        <end position="95"/>
    </location>
</feature>
<comment type="subcellular location">
    <subcellularLocation>
        <location evidence="1">Membrane</location>
        <topology evidence="1">Multi-pass membrane protein</topology>
    </subcellularLocation>
</comment>
<dbReference type="OMA" id="IFWGYDI"/>
<comment type="similarity">
    <text evidence="2 7">Belongs to the major facilitator superfamily. Sugar transporter (TC 2.A.1.1) family.</text>
</comment>
<feature type="transmembrane region" description="Helical" evidence="9">
    <location>
        <begin position="460"/>
        <end position="479"/>
    </location>
</feature>
<evidence type="ECO:0000256" key="4">
    <source>
        <dbReference type="ARBA" id="ARBA00022692"/>
    </source>
</evidence>
<dbReference type="SUPFAM" id="SSF103473">
    <property type="entry name" value="MFS general substrate transporter"/>
    <property type="match status" value="1"/>
</dbReference>
<keyword evidence="5 9" id="KW-1133">Transmembrane helix</keyword>
<sequence>MLAGRQLTVASVAKPDWSLWSLLFGGRRDRYEYDELDPSNPDSARSSNVTAPEDTGVTYHSKKGHFRLHALCIFFALASFVFGYNIGIIGTIYVNKGYKHDLHNPTAAQKGLITGIYYVGTWTSFVFISGPLNDRIGRRWTSFIGALIICIGSGIQISSHGPTALAIMIVGRVISGTGTSLIATTIPLYQSEVSPAGQRGRFVIMNHVGFVTGLAVAFWVGYGFSYWDTGKGTYLAWRVSMAVQYLPAVAFMIGLPFVPESPRWLIDHNRHDEARRAMAWIRGTTDQDKVQPEIDIIVENVRYHREHDIRSWKVLFTDEQLFARLWRATFLQFIAMMSGATAIKYYLPTNFKALGLPTKLALLAGGIDSTLKIGCTLLAMTLIDKLGRRKSLIIGAAIMAVSLLINAILPQIYPDNSNRAANFTCIVFIFIYTFGNGIGYGPTAWVYGSEIFPAHVRAKGLCIAASGSSIGSIIVTQIWPIGIHNIGSKTYYIFFAFNAVSIWLIYMYYPETKGKTLEELDELFVKKEKAVDREQRDELSQPLVQGDEEDEEESHFVVGDDDNGK</sequence>
<evidence type="ECO:0000256" key="8">
    <source>
        <dbReference type="SAM" id="MobiDB-lite"/>
    </source>
</evidence>
<dbReference type="Proteomes" id="UP000015100">
    <property type="component" value="Unassembled WGS sequence"/>
</dbReference>
<evidence type="ECO:0000256" key="5">
    <source>
        <dbReference type="ARBA" id="ARBA00022989"/>
    </source>
</evidence>
<dbReference type="PROSITE" id="PS00216">
    <property type="entry name" value="SUGAR_TRANSPORT_1"/>
    <property type="match status" value="1"/>
</dbReference>
<name>S8BVU6_DACHA</name>
<keyword evidence="12" id="KW-1185">Reference proteome</keyword>
<proteinExistence type="inferred from homology"/>
<evidence type="ECO:0000256" key="7">
    <source>
        <dbReference type="RuleBase" id="RU003346"/>
    </source>
</evidence>
<feature type="transmembrane region" description="Helical" evidence="9">
    <location>
        <begin position="201"/>
        <end position="222"/>
    </location>
</feature>
<evidence type="ECO:0000256" key="3">
    <source>
        <dbReference type="ARBA" id="ARBA00022448"/>
    </source>
</evidence>
<evidence type="ECO:0000256" key="1">
    <source>
        <dbReference type="ARBA" id="ARBA00004141"/>
    </source>
</evidence>
<keyword evidence="3 7" id="KW-0813">Transport</keyword>
<feature type="transmembrane region" description="Helical" evidence="9">
    <location>
        <begin position="107"/>
        <end position="128"/>
    </location>
</feature>
<accession>S8BVU6</accession>
<evidence type="ECO:0000313" key="11">
    <source>
        <dbReference type="EMBL" id="EPS43618.1"/>
    </source>
</evidence>
<dbReference type="InterPro" id="IPR005829">
    <property type="entry name" value="Sugar_transporter_CS"/>
</dbReference>
<feature type="transmembrane region" description="Helical" evidence="9">
    <location>
        <begin position="140"/>
        <end position="158"/>
    </location>
</feature>
<gene>
    <name evidence="11" type="ORF">H072_2332</name>
</gene>
<feature type="region of interest" description="Disordered" evidence="8">
    <location>
        <begin position="531"/>
        <end position="565"/>
    </location>
</feature>
<evidence type="ECO:0000313" key="12">
    <source>
        <dbReference type="Proteomes" id="UP000015100"/>
    </source>
</evidence>
<organism evidence="11 12">
    <name type="scientific">Dactylellina haptotyla (strain CBS 200.50)</name>
    <name type="common">Nematode-trapping fungus</name>
    <name type="synonym">Monacrosporium haptotylum</name>
    <dbReference type="NCBI Taxonomy" id="1284197"/>
    <lineage>
        <taxon>Eukaryota</taxon>
        <taxon>Fungi</taxon>
        <taxon>Dikarya</taxon>
        <taxon>Ascomycota</taxon>
        <taxon>Pezizomycotina</taxon>
        <taxon>Orbiliomycetes</taxon>
        <taxon>Orbiliales</taxon>
        <taxon>Orbiliaceae</taxon>
        <taxon>Dactylellina</taxon>
    </lineage>
</organism>
<dbReference type="EMBL" id="AQGS01000071">
    <property type="protein sequence ID" value="EPS43618.1"/>
    <property type="molecule type" value="Genomic_DNA"/>
</dbReference>
<reference evidence="12" key="2">
    <citation type="submission" date="2013-04" db="EMBL/GenBank/DDBJ databases">
        <title>Genomic mechanisms accounting for the adaptation to parasitism in nematode-trapping fungi.</title>
        <authorList>
            <person name="Ahren D.G."/>
        </authorList>
    </citation>
    <scope>NUCLEOTIDE SEQUENCE [LARGE SCALE GENOMIC DNA]</scope>
    <source>
        <strain evidence="12">CBS 200.50</strain>
    </source>
</reference>
<feature type="transmembrane region" description="Helical" evidence="9">
    <location>
        <begin position="164"/>
        <end position="189"/>
    </location>
</feature>
<dbReference type="PANTHER" id="PTHR48022:SF14">
    <property type="entry name" value="MAJOR FACILITATOR SUPERFAMILY (MFS) PROFILE DOMAIN-CONTAINING PROTEIN-RELATED"/>
    <property type="match status" value="1"/>
</dbReference>
<comment type="caution">
    <text evidence="11">The sequence shown here is derived from an EMBL/GenBank/DDBJ whole genome shotgun (WGS) entry which is preliminary data.</text>
</comment>
<dbReference type="eggNOG" id="KOG0254">
    <property type="taxonomic scope" value="Eukaryota"/>
</dbReference>
<feature type="transmembrane region" description="Helical" evidence="9">
    <location>
        <begin position="234"/>
        <end position="258"/>
    </location>
</feature>
<dbReference type="Gene3D" id="1.20.1250.20">
    <property type="entry name" value="MFS general substrate transporter like domains"/>
    <property type="match status" value="1"/>
</dbReference>
<dbReference type="InterPro" id="IPR003663">
    <property type="entry name" value="Sugar/inositol_transpt"/>
</dbReference>
<feature type="transmembrane region" description="Helical" evidence="9">
    <location>
        <begin position="421"/>
        <end position="448"/>
    </location>
</feature>
<feature type="transmembrane region" description="Helical" evidence="9">
    <location>
        <begin position="392"/>
        <end position="409"/>
    </location>
</feature>
<evidence type="ECO:0000256" key="2">
    <source>
        <dbReference type="ARBA" id="ARBA00010992"/>
    </source>
</evidence>
<evidence type="ECO:0000256" key="9">
    <source>
        <dbReference type="SAM" id="Phobius"/>
    </source>
</evidence>
<feature type="domain" description="Major facilitator superfamily (MFS) profile" evidence="10">
    <location>
        <begin position="71"/>
        <end position="513"/>
    </location>
</feature>
<dbReference type="NCBIfam" id="TIGR00879">
    <property type="entry name" value="SP"/>
    <property type="match status" value="1"/>
</dbReference>
<dbReference type="InterPro" id="IPR036259">
    <property type="entry name" value="MFS_trans_sf"/>
</dbReference>
<dbReference type="FunFam" id="1.20.1250.20:FF:000134">
    <property type="entry name" value="MFS sugar transporter protein"/>
    <property type="match status" value="1"/>
</dbReference>
<dbReference type="InterPro" id="IPR050360">
    <property type="entry name" value="MFS_Sugar_Transporters"/>
</dbReference>
<protein>
    <recommendedName>
        <fullName evidence="10">Major facilitator superfamily (MFS) profile domain-containing protein</fullName>
    </recommendedName>
</protein>
<dbReference type="PANTHER" id="PTHR48022">
    <property type="entry name" value="PLASTIDIC GLUCOSE TRANSPORTER 4"/>
    <property type="match status" value="1"/>
</dbReference>
<dbReference type="OrthoDB" id="6612291at2759"/>
<keyword evidence="4 9" id="KW-0812">Transmembrane</keyword>
<evidence type="ECO:0000259" key="10">
    <source>
        <dbReference type="PROSITE" id="PS50850"/>
    </source>
</evidence>
<dbReference type="InterPro" id="IPR020846">
    <property type="entry name" value="MFS_dom"/>
</dbReference>
<dbReference type="AlphaFoldDB" id="S8BVU6"/>
<dbReference type="PROSITE" id="PS50850">
    <property type="entry name" value="MFS"/>
    <property type="match status" value="1"/>
</dbReference>
<reference evidence="11 12" key="1">
    <citation type="journal article" date="2013" name="PLoS Genet.">
        <title>Genomic mechanisms accounting for the adaptation to parasitism in nematode-trapping fungi.</title>
        <authorList>
            <person name="Meerupati T."/>
            <person name="Andersson K.M."/>
            <person name="Friman E."/>
            <person name="Kumar D."/>
            <person name="Tunlid A."/>
            <person name="Ahren D."/>
        </authorList>
    </citation>
    <scope>NUCLEOTIDE SEQUENCE [LARGE SCALE GENOMIC DNA]</scope>
    <source>
        <strain evidence="11 12">CBS 200.50</strain>
    </source>
</reference>
<dbReference type="PRINTS" id="PR00171">
    <property type="entry name" value="SUGRTRNSPORT"/>
</dbReference>
<dbReference type="InterPro" id="IPR005828">
    <property type="entry name" value="MFS_sugar_transport-like"/>
</dbReference>
<dbReference type="GO" id="GO:0005351">
    <property type="term" value="F:carbohydrate:proton symporter activity"/>
    <property type="evidence" value="ECO:0007669"/>
    <property type="project" value="TreeGrafter"/>
</dbReference>
<dbReference type="HOGENOM" id="CLU_001265_30_3_1"/>
<dbReference type="Pfam" id="PF00083">
    <property type="entry name" value="Sugar_tr"/>
    <property type="match status" value="1"/>
</dbReference>
<evidence type="ECO:0000256" key="6">
    <source>
        <dbReference type="ARBA" id="ARBA00023136"/>
    </source>
</evidence>